<dbReference type="Pfam" id="PF18990">
    <property type="entry name" value="DUF5723"/>
    <property type="match status" value="1"/>
</dbReference>
<sequence length="466" mass="50575">MKRIFTSALLLSCCALSTQAQDLAGFRTSNYAGVTSVFSNPANIADSRYRWDVNLVGVNAGVSNNQLKYKLGDVGSAFGEDTIKSQLFGQGKGLTKALVNLAAYTPSVMFNVGKFSFAVTTRARVVANVTDLDGRLADKIMNDLSATDNLPYNIASNSNMRVSVNAWSEYGVSVAREVITVGPHFLKAGVTLKYLAGSMNGTINIDKLHATMDVDEGQQEAFLTNASGKVGMNFSGMNLSDFKAEDASKMVGHGIGAELGVVYEYRPASENVSGKGSNKYKFRLGLSLMDAGKIKYERDVTRSGTFTIGIPVNQQFSLQNLQDVKLDNYKTELGKYPQYFTPAADNNNADYSVSLPTTLQLDGDYHIYHAFYVNANIQLALTSGDKKPYNTQYYSGFSITPRYDGRIFGFFLPVSYNQLSKLNAGASFRVGPLYLGSGSVLSALLGSSHQLDGFVGVRFGGLQRHK</sequence>
<evidence type="ECO:0000313" key="4">
    <source>
        <dbReference type="Proteomes" id="UP000190166"/>
    </source>
</evidence>
<dbReference type="STRING" id="393003.SAMN05660461_2183"/>
<organism evidence="3 4">
    <name type="scientific">Chitinophaga ginsengisegetis</name>
    <dbReference type="NCBI Taxonomy" id="393003"/>
    <lineage>
        <taxon>Bacteria</taxon>
        <taxon>Pseudomonadati</taxon>
        <taxon>Bacteroidota</taxon>
        <taxon>Chitinophagia</taxon>
        <taxon>Chitinophagales</taxon>
        <taxon>Chitinophagaceae</taxon>
        <taxon>Chitinophaga</taxon>
    </lineage>
</organism>
<dbReference type="RefSeq" id="WP_079469383.1">
    <property type="nucleotide sequence ID" value="NZ_FUZZ01000001.1"/>
</dbReference>
<keyword evidence="4" id="KW-1185">Reference proteome</keyword>
<accession>A0A1T5NM22</accession>
<evidence type="ECO:0000259" key="2">
    <source>
        <dbReference type="Pfam" id="PF18990"/>
    </source>
</evidence>
<reference evidence="4" key="1">
    <citation type="submission" date="2017-02" db="EMBL/GenBank/DDBJ databases">
        <authorList>
            <person name="Varghese N."/>
            <person name="Submissions S."/>
        </authorList>
    </citation>
    <scope>NUCLEOTIDE SEQUENCE [LARGE SCALE GENOMIC DNA]</scope>
    <source>
        <strain evidence="4">DSM 18108</strain>
    </source>
</reference>
<evidence type="ECO:0000313" key="3">
    <source>
        <dbReference type="EMBL" id="SKD01462.1"/>
    </source>
</evidence>
<evidence type="ECO:0000256" key="1">
    <source>
        <dbReference type="SAM" id="SignalP"/>
    </source>
</evidence>
<feature type="domain" description="DUF5723" evidence="2">
    <location>
        <begin position="41"/>
        <end position="437"/>
    </location>
</feature>
<name>A0A1T5NM22_9BACT</name>
<keyword evidence="1" id="KW-0732">Signal</keyword>
<proteinExistence type="predicted"/>
<dbReference type="InterPro" id="IPR043781">
    <property type="entry name" value="DUF5723"/>
</dbReference>
<gene>
    <name evidence="3" type="ORF">SAMN05660461_2183</name>
</gene>
<dbReference type="Proteomes" id="UP000190166">
    <property type="component" value="Unassembled WGS sequence"/>
</dbReference>
<feature type="signal peptide" evidence="1">
    <location>
        <begin position="1"/>
        <end position="20"/>
    </location>
</feature>
<feature type="chain" id="PRO_5011962106" description="DUF5723 domain-containing protein" evidence="1">
    <location>
        <begin position="21"/>
        <end position="466"/>
    </location>
</feature>
<dbReference type="AlphaFoldDB" id="A0A1T5NM22"/>
<dbReference type="EMBL" id="FUZZ01000001">
    <property type="protein sequence ID" value="SKD01462.1"/>
    <property type="molecule type" value="Genomic_DNA"/>
</dbReference>
<protein>
    <recommendedName>
        <fullName evidence="2">DUF5723 domain-containing protein</fullName>
    </recommendedName>
</protein>